<organism evidence="1 2">
    <name type="scientific">Brucella abortus (strain S19)</name>
    <dbReference type="NCBI Taxonomy" id="430066"/>
    <lineage>
        <taxon>Bacteria</taxon>
        <taxon>Pseudomonadati</taxon>
        <taxon>Pseudomonadota</taxon>
        <taxon>Alphaproteobacteria</taxon>
        <taxon>Hyphomicrobiales</taxon>
        <taxon>Brucellaceae</taxon>
        <taxon>Brucella/Ochrobactrum group</taxon>
        <taxon>Brucella</taxon>
    </lineage>
</organism>
<accession>A0A0F6ASP9</accession>
<evidence type="ECO:0000313" key="1">
    <source>
        <dbReference type="EMBL" id="ACD73299.1"/>
    </source>
</evidence>
<gene>
    <name evidence="1" type="ordered locus">BAbS19_I18170</name>
</gene>
<dbReference type="EMBL" id="CP000887">
    <property type="protein sequence ID" value="ACD73299.1"/>
    <property type="molecule type" value="Genomic_DNA"/>
</dbReference>
<dbReference type="KEGG" id="bmc:BAbS19_I18170"/>
<name>A0A0F6ASP9_BRUA1</name>
<dbReference type="HOGENOM" id="CLU_2663923_0_0_5"/>
<dbReference type="AlphaFoldDB" id="A0A0F6ASP9"/>
<dbReference type="RefSeq" id="WP_002971910.1">
    <property type="nucleotide sequence ID" value="NC_010742.1"/>
</dbReference>
<reference evidence="1 2" key="1">
    <citation type="journal article" date="2008" name="PLoS ONE">
        <title>Genome sequence of Brucella abortus vaccine strain S19 compared to virulent strains yields candidate virulence genes.</title>
        <authorList>
            <person name="Crasta O.R."/>
            <person name="Folkerts O."/>
            <person name="Fei Z."/>
            <person name="Mane S.P."/>
            <person name="Evans C."/>
            <person name="Martino-Catt S."/>
            <person name="Bricker B."/>
            <person name="Yu G."/>
            <person name="Du L."/>
            <person name="Sobral B.W."/>
        </authorList>
    </citation>
    <scope>NUCLEOTIDE SEQUENCE [LARGE SCALE GENOMIC DNA]</scope>
    <source>
        <strain evidence="1 2">S19</strain>
    </source>
</reference>
<protein>
    <submittedName>
        <fullName evidence="1">Uncharacterized protein</fullName>
    </submittedName>
</protein>
<proteinExistence type="predicted"/>
<dbReference type="GeneID" id="93015048"/>
<dbReference type="Proteomes" id="UP000002565">
    <property type="component" value="Chromosome 1"/>
</dbReference>
<sequence>MVASIEARPQVVEVLKAQNISPRDYIVGYFALMSSLAAADAEDEPQLVDELKDINPQHLAFGKKYSERIRVLIGE</sequence>
<evidence type="ECO:0000313" key="2">
    <source>
        <dbReference type="Proteomes" id="UP000002565"/>
    </source>
</evidence>